<dbReference type="SUPFAM" id="SSF55008">
    <property type="entry name" value="HMA, heavy metal-associated domain"/>
    <property type="match status" value="1"/>
</dbReference>
<organism evidence="12 13">
    <name type="scientific">Fodinibius salinus</name>
    <dbReference type="NCBI Taxonomy" id="860790"/>
    <lineage>
        <taxon>Bacteria</taxon>
        <taxon>Pseudomonadati</taxon>
        <taxon>Balneolota</taxon>
        <taxon>Balneolia</taxon>
        <taxon>Balneolales</taxon>
        <taxon>Balneolaceae</taxon>
        <taxon>Fodinibius</taxon>
    </lineage>
</organism>
<sequence>MSSQKCTLCELETPDPPIEENNIDGVFCCHGCLHVYKLLQDMEEDKARQLKNQTIELRKEGQTKTPLPESYEEAFFKVDGMHCATCESFLESIAKRQNGIYKSEASYTSEMIKIYYDQEQIGLEDFSDRLSKMGYNLRDLDTQADEDNGNDVVRIMIGGFFGIIGLLLYSLFFYPTYIGGEGLVPLTNAEQYFFISNIFVMTSFVLFYTGYPILRGAWVSILVLKPNMDLLIAIAAVSAYLYSFGALLTGSAEIYFDVTMAIVLVVSIGNFYERRIKSNKQSLLTKLSEQKLDHAFVQRNGHLEKVSIADITHDDKVIVKAGERIPVDGTIIDGEGVVNEALITGESQPVSKQTGNHVLSGTILTQNALTIKPDINTQRTIDQLMKLMWNIQSSRSGKQRLADRIAAYFVPVVIFLGIGTFGYHLFSGSTATNAMLAALAVLIVSCPCALGLATPLAIASGMRTGLENDIIFKSAALFEEETEADIVAFDKTGTLTTGKMHLLDRGSNQQALEYAAGLETFSSHPVAAPIAELNSNNEIEVQNFESFTSGVSGYIDDKKIYVGQPEWLEEQGIALNEFHSSKIEESRQQGNIPVGIGWDDNIRSILIVGDRLREEAPSVIASLQRQDKKIALITGDSSQAGEYIKKQLKPDFLFTEAKPESKSNIISNLRQMGIVAMAGDGSNDAPALAKADLGIAFGNLTAIAADSAQVVIPSSNLSLIPAAFTTIQKTKNRIRQNLGWAFLYNIITIPLAIAGIINPLFAAVAMAASSLLVVSNSSRKMEIKT</sequence>
<protein>
    <submittedName>
        <fullName evidence="12">Cu2+-exporting ATPase</fullName>
    </submittedName>
</protein>
<feature type="transmembrane region" description="Helical" evidence="10">
    <location>
        <begin position="254"/>
        <end position="272"/>
    </location>
</feature>
<feature type="transmembrane region" description="Helical" evidence="10">
    <location>
        <begin position="760"/>
        <end position="778"/>
    </location>
</feature>
<dbReference type="SUPFAM" id="SSF56784">
    <property type="entry name" value="HAD-like"/>
    <property type="match status" value="1"/>
</dbReference>
<dbReference type="Gene3D" id="3.30.70.100">
    <property type="match status" value="1"/>
</dbReference>
<dbReference type="InterPro" id="IPR023299">
    <property type="entry name" value="ATPase_P-typ_cyto_dom_N"/>
</dbReference>
<evidence type="ECO:0000256" key="4">
    <source>
        <dbReference type="ARBA" id="ARBA00022723"/>
    </source>
</evidence>
<dbReference type="InterPro" id="IPR027256">
    <property type="entry name" value="P-typ_ATPase_IB"/>
</dbReference>
<keyword evidence="7" id="KW-1278">Translocase</keyword>
<dbReference type="EMBL" id="VNHY01000002">
    <property type="protein sequence ID" value="TYP94068.1"/>
    <property type="molecule type" value="Genomic_DNA"/>
</dbReference>
<dbReference type="Gene3D" id="3.40.1110.10">
    <property type="entry name" value="Calcium-transporting ATPase, cytoplasmic domain N"/>
    <property type="match status" value="1"/>
</dbReference>
<dbReference type="SFLD" id="SFLDS00003">
    <property type="entry name" value="Haloacid_Dehalogenase"/>
    <property type="match status" value="1"/>
</dbReference>
<keyword evidence="10" id="KW-1003">Cell membrane</keyword>
<comment type="subcellular location">
    <subcellularLocation>
        <location evidence="10">Cell membrane</location>
    </subcellularLocation>
    <subcellularLocation>
        <location evidence="1">Endomembrane system</location>
        <topology evidence="1">Multi-pass membrane protein</topology>
    </subcellularLocation>
</comment>
<evidence type="ECO:0000256" key="8">
    <source>
        <dbReference type="ARBA" id="ARBA00022989"/>
    </source>
</evidence>
<dbReference type="SFLD" id="SFLDF00027">
    <property type="entry name" value="p-type_atpase"/>
    <property type="match status" value="1"/>
</dbReference>
<dbReference type="Gene3D" id="3.40.50.1000">
    <property type="entry name" value="HAD superfamily/HAD-like"/>
    <property type="match status" value="1"/>
</dbReference>
<keyword evidence="4 10" id="KW-0479">Metal-binding</keyword>
<evidence type="ECO:0000259" key="11">
    <source>
        <dbReference type="PROSITE" id="PS50846"/>
    </source>
</evidence>
<dbReference type="PROSITE" id="PS50846">
    <property type="entry name" value="HMA_2"/>
    <property type="match status" value="1"/>
</dbReference>
<dbReference type="InterPro" id="IPR044492">
    <property type="entry name" value="P_typ_ATPase_HD_dom"/>
</dbReference>
<dbReference type="GO" id="GO:0043682">
    <property type="term" value="F:P-type divalent copper transporter activity"/>
    <property type="evidence" value="ECO:0007669"/>
    <property type="project" value="TreeGrafter"/>
</dbReference>
<dbReference type="PROSITE" id="PS00154">
    <property type="entry name" value="ATPASE_E1_E2"/>
    <property type="match status" value="1"/>
</dbReference>
<evidence type="ECO:0000256" key="10">
    <source>
        <dbReference type="RuleBase" id="RU362081"/>
    </source>
</evidence>
<dbReference type="GO" id="GO:0005507">
    <property type="term" value="F:copper ion binding"/>
    <property type="evidence" value="ECO:0007669"/>
    <property type="project" value="TreeGrafter"/>
</dbReference>
<dbReference type="GO" id="GO:0005886">
    <property type="term" value="C:plasma membrane"/>
    <property type="evidence" value="ECO:0007669"/>
    <property type="project" value="UniProtKB-SubCell"/>
</dbReference>
<dbReference type="SFLD" id="SFLDG00002">
    <property type="entry name" value="C1.7:_P-type_atpase_like"/>
    <property type="match status" value="1"/>
</dbReference>
<dbReference type="GO" id="GO:0005524">
    <property type="term" value="F:ATP binding"/>
    <property type="evidence" value="ECO:0007669"/>
    <property type="project" value="UniProtKB-UniRule"/>
</dbReference>
<keyword evidence="6 10" id="KW-0067">ATP-binding</keyword>
<dbReference type="PRINTS" id="PR00120">
    <property type="entry name" value="HATPASE"/>
</dbReference>
<feature type="transmembrane region" description="Helical" evidence="10">
    <location>
        <begin position="737"/>
        <end position="754"/>
    </location>
</feature>
<dbReference type="PANTHER" id="PTHR43520">
    <property type="entry name" value="ATP7, ISOFORM B"/>
    <property type="match status" value="1"/>
</dbReference>
<dbReference type="SUPFAM" id="SSF81665">
    <property type="entry name" value="Calcium ATPase, transmembrane domain M"/>
    <property type="match status" value="1"/>
</dbReference>
<feature type="transmembrane region" description="Helical" evidence="10">
    <location>
        <begin position="432"/>
        <end position="453"/>
    </location>
</feature>
<dbReference type="NCBIfam" id="TIGR01511">
    <property type="entry name" value="ATPase-IB1_Cu"/>
    <property type="match status" value="1"/>
</dbReference>
<feature type="transmembrane region" description="Helical" evidence="10">
    <location>
        <begin position="192"/>
        <end position="209"/>
    </location>
</feature>
<name>A0A5D3YKM7_9BACT</name>
<feature type="transmembrane region" description="Helical" evidence="10">
    <location>
        <begin position="230"/>
        <end position="248"/>
    </location>
</feature>
<keyword evidence="3 10" id="KW-0812">Transmembrane</keyword>
<dbReference type="InterPro" id="IPR036412">
    <property type="entry name" value="HAD-like_sf"/>
</dbReference>
<feature type="transmembrane region" description="Helical" evidence="10">
    <location>
        <begin position="152"/>
        <end position="172"/>
    </location>
</feature>
<dbReference type="GO" id="GO:0012505">
    <property type="term" value="C:endomembrane system"/>
    <property type="evidence" value="ECO:0007669"/>
    <property type="project" value="UniProtKB-SubCell"/>
</dbReference>
<dbReference type="GO" id="GO:0055070">
    <property type="term" value="P:copper ion homeostasis"/>
    <property type="evidence" value="ECO:0007669"/>
    <property type="project" value="TreeGrafter"/>
</dbReference>
<dbReference type="Pfam" id="PF00122">
    <property type="entry name" value="E1-E2_ATPase"/>
    <property type="match status" value="1"/>
</dbReference>
<reference evidence="12 13" key="1">
    <citation type="submission" date="2019-07" db="EMBL/GenBank/DDBJ databases">
        <title>Genomic Encyclopedia of Archaeal and Bacterial Type Strains, Phase II (KMG-II): from individual species to whole genera.</title>
        <authorList>
            <person name="Goeker M."/>
        </authorList>
    </citation>
    <scope>NUCLEOTIDE SEQUENCE [LARGE SCALE GENOMIC DNA]</scope>
    <source>
        <strain evidence="12 13">DSM 21935</strain>
    </source>
</reference>
<proteinExistence type="inferred from homology"/>
<keyword evidence="8 10" id="KW-1133">Transmembrane helix</keyword>
<dbReference type="Gene3D" id="2.70.150.10">
    <property type="entry name" value="Calcium-transporting ATPase, cytoplasmic transduction domain A"/>
    <property type="match status" value="1"/>
</dbReference>
<comment type="similarity">
    <text evidence="2 10">Belongs to the cation transport ATPase (P-type) (TC 3.A.3) family. Type IB subfamily.</text>
</comment>
<dbReference type="SUPFAM" id="SSF81653">
    <property type="entry name" value="Calcium ATPase, transduction domain A"/>
    <property type="match status" value="1"/>
</dbReference>
<dbReference type="Proteomes" id="UP000324595">
    <property type="component" value="Unassembled WGS sequence"/>
</dbReference>
<dbReference type="NCBIfam" id="TIGR01525">
    <property type="entry name" value="ATPase-IB_hvy"/>
    <property type="match status" value="1"/>
</dbReference>
<dbReference type="InterPro" id="IPR001757">
    <property type="entry name" value="P_typ_ATPase"/>
</dbReference>
<comment type="caution">
    <text evidence="12">The sequence shown here is derived from an EMBL/GenBank/DDBJ whole genome shotgun (WGS) entry which is preliminary data.</text>
</comment>
<dbReference type="InterPro" id="IPR006121">
    <property type="entry name" value="HMA_dom"/>
</dbReference>
<evidence type="ECO:0000256" key="9">
    <source>
        <dbReference type="ARBA" id="ARBA00023136"/>
    </source>
</evidence>
<accession>A0A5D3YKM7</accession>
<dbReference type="PRINTS" id="PR00119">
    <property type="entry name" value="CATATPASE"/>
</dbReference>
<keyword evidence="9 10" id="KW-0472">Membrane</keyword>
<gene>
    <name evidence="12" type="ORF">LX73_1792</name>
</gene>
<dbReference type="PANTHER" id="PTHR43520:SF8">
    <property type="entry name" value="P-TYPE CU(+) TRANSPORTER"/>
    <property type="match status" value="1"/>
</dbReference>
<dbReference type="OrthoDB" id="1521937at2"/>
<evidence type="ECO:0000256" key="2">
    <source>
        <dbReference type="ARBA" id="ARBA00006024"/>
    </source>
</evidence>
<feature type="domain" description="HMA" evidence="11">
    <location>
        <begin position="72"/>
        <end position="138"/>
    </location>
</feature>
<dbReference type="InterPro" id="IPR059000">
    <property type="entry name" value="ATPase_P-type_domA"/>
</dbReference>
<evidence type="ECO:0000256" key="7">
    <source>
        <dbReference type="ARBA" id="ARBA00022967"/>
    </source>
</evidence>
<dbReference type="InterPro" id="IPR018303">
    <property type="entry name" value="ATPase_P-typ_P_site"/>
</dbReference>
<evidence type="ECO:0000313" key="12">
    <source>
        <dbReference type="EMBL" id="TYP94068.1"/>
    </source>
</evidence>
<dbReference type="CDD" id="cd00371">
    <property type="entry name" value="HMA"/>
    <property type="match status" value="1"/>
</dbReference>
<keyword evidence="13" id="KW-1185">Reference proteome</keyword>
<dbReference type="GO" id="GO:0016887">
    <property type="term" value="F:ATP hydrolysis activity"/>
    <property type="evidence" value="ECO:0007669"/>
    <property type="project" value="InterPro"/>
</dbReference>
<evidence type="ECO:0000256" key="6">
    <source>
        <dbReference type="ARBA" id="ARBA00022840"/>
    </source>
</evidence>
<evidence type="ECO:0000256" key="3">
    <source>
        <dbReference type="ARBA" id="ARBA00022692"/>
    </source>
</evidence>
<dbReference type="InterPro" id="IPR008250">
    <property type="entry name" value="ATPase_P-typ_transduc_dom_A_sf"/>
</dbReference>
<evidence type="ECO:0000256" key="1">
    <source>
        <dbReference type="ARBA" id="ARBA00004127"/>
    </source>
</evidence>
<dbReference type="InterPro" id="IPR036163">
    <property type="entry name" value="HMA_dom_sf"/>
</dbReference>
<keyword evidence="5 10" id="KW-0547">Nucleotide-binding</keyword>
<dbReference type="RefSeq" id="WP_148899095.1">
    <property type="nucleotide sequence ID" value="NZ_VNHY01000002.1"/>
</dbReference>
<feature type="transmembrane region" description="Helical" evidence="10">
    <location>
        <begin position="405"/>
        <end position="426"/>
    </location>
</feature>
<dbReference type="Pfam" id="PF00702">
    <property type="entry name" value="Hydrolase"/>
    <property type="match status" value="1"/>
</dbReference>
<dbReference type="NCBIfam" id="TIGR01494">
    <property type="entry name" value="ATPase_P-type"/>
    <property type="match status" value="1"/>
</dbReference>
<dbReference type="CDD" id="cd02079">
    <property type="entry name" value="P-type_ATPase_HM"/>
    <property type="match status" value="1"/>
</dbReference>
<dbReference type="AlphaFoldDB" id="A0A5D3YKM7"/>
<dbReference type="InterPro" id="IPR023214">
    <property type="entry name" value="HAD_sf"/>
</dbReference>
<evidence type="ECO:0000313" key="13">
    <source>
        <dbReference type="Proteomes" id="UP000324595"/>
    </source>
</evidence>
<dbReference type="InterPro" id="IPR023298">
    <property type="entry name" value="ATPase_P-typ_TM_dom_sf"/>
</dbReference>
<evidence type="ECO:0000256" key="5">
    <source>
        <dbReference type="ARBA" id="ARBA00022741"/>
    </source>
</evidence>
<dbReference type="Pfam" id="PF00403">
    <property type="entry name" value="HMA"/>
    <property type="match status" value="1"/>
</dbReference>